<dbReference type="RefSeq" id="WP_353565859.1">
    <property type="nucleotide sequence ID" value="NZ_BAABRI010000004.1"/>
</dbReference>
<dbReference type="InterPro" id="IPR011322">
    <property type="entry name" value="N-reg_PII-like_a/b"/>
</dbReference>
<dbReference type="Proteomes" id="UP001476282">
    <property type="component" value="Unassembled WGS sequence"/>
</dbReference>
<comment type="similarity">
    <text evidence="1">Belongs to the CutA family.</text>
</comment>
<dbReference type="Pfam" id="PF03091">
    <property type="entry name" value="CutA1"/>
    <property type="match status" value="1"/>
</dbReference>
<gene>
    <name evidence="2" type="primary">cutA</name>
    <name evidence="2" type="ORF">Hsar01_00920</name>
</gene>
<dbReference type="SUPFAM" id="SSF54913">
    <property type="entry name" value="GlnB-like"/>
    <property type="match status" value="1"/>
</dbReference>
<dbReference type="PANTHER" id="PTHR23419">
    <property type="entry name" value="DIVALENT CATION TOLERANCE CUTA-RELATED"/>
    <property type="match status" value="1"/>
</dbReference>
<evidence type="ECO:0000313" key="2">
    <source>
        <dbReference type="EMBL" id="GAA5481709.1"/>
    </source>
</evidence>
<dbReference type="PANTHER" id="PTHR23419:SF8">
    <property type="entry name" value="FI09726P"/>
    <property type="match status" value="1"/>
</dbReference>
<proteinExistence type="inferred from homology"/>
<dbReference type="InterPro" id="IPR004323">
    <property type="entry name" value="Ion_tolerance_CutA"/>
</dbReference>
<name>A0ABP9UNV8_9BACT</name>
<keyword evidence="3" id="KW-1185">Reference proteome</keyword>
<sequence>MSEVLVVMCTFPDEATARQIGAALVEKQVAACVNVVPGLRSIYRWEGKVCDEAEVLVVIKTTPAAYLALEATLMEAHPYDTPEIISLPVVRGAEAYLRWVAAECR</sequence>
<organism evidence="2 3">
    <name type="scientific">Haloferula sargassicola</name>
    <dbReference type="NCBI Taxonomy" id="490096"/>
    <lineage>
        <taxon>Bacteria</taxon>
        <taxon>Pseudomonadati</taxon>
        <taxon>Verrucomicrobiota</taxon>
        <taxon>Verrucomicrobiia</taxon>
        <taxon>Verrucomicrobiales</taxon>
        <taxon>Verrucomicrobiaceae</taxon>
        <taxon>Haloferula</taxon>
    </lineage>
</organism>
<dbReference type="EMBL" id="BAABRI010000004">
    <property type="protein sequence ID" value="GAA5481709.1"/>
    <property type="molecule type" value="Genomic_DNA"/>
</dbReference>
<dbReference type="Gene3D" id="3.30.70.120">
    <property type="match status" value="1"/>
</dbReference>
<comment type="caution">
    <text evidence="2">The sequence shown here is derived from an EMBL/GenBank/DDBJ whole genome shotgun (WGS) entry which is preliminary data.</text>
</comment>
<evidence type="ECO:0000313" key="3">
    <source>
        <dbReference type="Proteomes" id="UP001476282"/>
    </source>
</evidence>
<reference evidence="2 3" key="1">
    <citation type="submission" date="2024-02" db="EMBL/GenBank/DDBJ databases">
        <title>Haloferula sargassicola NBRC 104335.</title>
        <authorList>
            <person name="Ichikawa N."/>
            <person name="Katano-Makiyama Y."/>
            <person name="Hidaka K."/>
        </authorList>
    </citation>
    <scope>NUCLEOTIDE SEQUENCE [LARGE SCALE GENOMIC DNA]</scope>
    <source>
        <strain evidence="2 3">NBRC 104335</strain>
    </source>
</reference>
<dbReference type="InterPro" id="IPR015867">
    <property type="entry name" value="N-reg_PII/ATP_PRibTrfase_C"/>
</dbReference>
<protein>
    <submittedName>
        <fullName evidence="2">Divalent-cation tolerance protein CutA</fullName>
    </submittedName>
</protein>
<accession>A0ABP9UNV8</accession>
<evidence type="ECO:0000256" key="1">
    <source>
        <dbReference type="ARBA" id="ARBA00010169"/>
    </source>
</evidence>